<evidence type="ECO:0000313" key="5">
    <source>
        <dbReference type="Proteomes" id="UP000019132"/>
    </source>
</evidence>
<organism evidence="4 5">
    <name type="scientific">Globisporangium ultimum (strain ATCC 200006 / CBS 805.95 / DAOM BR144)</name>
    <name type="common">Pythium ultimum</name>
    <dbReference type="NCBI Taxonomy" id="431595"/>
    <lineage>
        <taxon>Eukaryota</taxon>
        <taxon>Sar</taxon>
        <taxon>Stramenopiles</taxon>
        <taxon>Oomycota</taxon>
        <taxon>Peronosporomycetes</taxon>
        <taxon>Pythiales</taxon>
        <taxon>Pythiaceae</taxon>
        <taxon>Globisporangium</taxon>
    </lineage>
</organism>
<proteinExistence type="predicted"/>
<dbReference type="GO" id="GO:0046856">
    <property type="term" value="P:phosphatidylinositol dephosphorylation"/>
    <property type="evidence" value="ECO:0007669"/>
    <property type="project" value="InterPro"/>
</dbReference>
<feature type="transmembrane region" description="Helical" evidence="2">
    <location>
        <begin position="238"/>
        <end position="257"/>
    </location>
</feature>
<dbReference type="SMART" id="SM00128">
    <property type="entry name" value="IPPc"/>
    <property type="match status" value="1"/>
</dbReference>
<dbReference type="PANTHER" id="PTHR11200:SF275">
    <property type="entry name" value="LD06095P"/>
    <property type="match status" value="1"/>
</dbReference>
<dbReference type="SUPFAM" id="SSF56219">
    <property type="entry name" value="DNase I-like"/>
    <property type="match status" value="1"/>
</dbReference>
<dbReference type="Pfam" id="PF05462">
    <property type="entry name" value="Dicty_CAR"/>
    <property type="match status" value="1"/>
</dbReference>
<reference evidence="4" key="3">
    <citation type="submission" date="2015-02" db="UniProtKB">
        <authorList>
            <consortium name="EnsemblProtists"/>
        </authorList>
    </citation>
    <scope>IDENTIFICATION</scope>
    <source>
        <strain evidence="4">DAOM BR144</strain>
    </source>
</reference>
<evidence type="ECO:0000256" key="1">
    <source>
        <dbReference type="SAM" id="MobiDB-lite"/>
    </source>
</evidence>
<reference evidence="5" key="2">
    <citation type="submission" date="2010-04" db="EMBL/GenBank/DDBJ databases">
        <authorList>
            <person name="Buell R."/>
            <person name="Hamilton J."/>
            <person name="Hostetler J."/>
        </authorList>
    </citation>
    <scope>NUCLEOTIDE SEQUENCE [LARGE SCALE GENOMIC DNA]</scope>
    <source>
        <strain evidence="5">DAOM:BR144</strain>
    </source>
</reference>
<accession>K3WG61</accession>
<dbReference type="Gene3D" id="3.60.10.10">
    <property type="entry name" value="Endonuclease/exonuclease/phosphatase"/>
    <property type="match status" value="1"/>
</dbReference>
<dbReference type="InterPro" id="IPR036691">
    <property type="entry name" value="Endo/exonu/phosph_ase_sf"/>
</dbReference>
<feature type="region of interest" description="Disordered" evidence="1">
    <location>
        <begin position="965"/>
        <end position="1029"/>
    </location>
</feature>
<feature type="transmembrane region" description="Helical" evidence="2">
    <location>
        <begin position="189"/>
        <end position="210"/>
    </location>
</feature>
<feature type="domain" description="Inositol polyphosphate-related phosphatase" evidence="3">
    <location>
        <begin position="405"/>
        <end position="805"/>
    </location>
</feature>
<feature type="region of interest" description="Disordered" evidence="1">
    <location>
        <begin position="642"/>
        <end position="666"/>
    </location>
</feature>
<reference evidence="5" key="1">
    <citation type="journal article" date="2010" name="Genome Biol.">
        <title>Genome sequence of the necrotrophic plant pathogen Pythium ultimum reveals original pathogenicity mechanisms and effector repertoire.</title>
        <authorList>
            <person name="Levesque C.A."/>
            <person name="Brouwer H."/>
            <person name="Cano L."/>
            <person name="Hamilton J.P."/>
            <person name="Holt C."/>
            <person name="Huitema E."/>
            <person name="Raffaele S."/>
            <person name="Robideau G.P."/>
            <person name="Thines M."/>
            <person name="Win J."/>
            <person name="Zerillo M.M."/>
            <person name="Beakes G.W."/>
            <person name="Boore J.L."/>
            <person name="Busam D."/>
            <person name="Dumas B."/>
            <person name="Ferriera S."/>
            <person name="Fuerstenberg S.I."/>
            <person name="Gachon C.M."/>
            <person name="Gaulin E."/>
            <person name="Govers F."/>
            <person name="Grenville-Briggs L."/>
            <person name="Horner N."/>
            <person name="Hostetler J."/>
            <person name="Jiang R.H."/>
            <person name="Johnson J."/>
            <person name="Krajaejun T."/>
            <person name="Lin H."/>
            <person name="Meijer H.J."/>
            <person name="Moore B."/>
            <person name="Morris P."/>
            <person name="Phuntmart V."/>
            <person name="Puiu D."/>
            <person name="Shetty J."/>
            <person name="Stajich J.E."/>
            <person name="Tripathy S."/>
            <person name="Wawra S."/>
            <person name="van West P."/>
            <person name="Whitty B.R."/>
            <person name="Coutinho P.M."/>
            <person name="Henrissat B."/>
            <person name="Martin F."/>
            <person name="Thomas P.D."/>
            <person name="Tyler B.M."/>
            <person name="De Vries R.P."/>
            <person name="Kamoun S."/>
            <person name="Yandell M."/>
            <person name="Tisserat N."/>
            <person name="Buell C.R."/>
        </authorList>
    </citation>
    <scope>NUCLEOTIDE SEQUENCE</scope>
    <source>
        <strain evidence="5">DAOM:BR144</strain>
    </source>
</reference>
<evidence type="ECO:0000313" key="4">
    <source>
        <dbReference type="EnsemblProtists" id="PYU1_T003952"/>
    </source>
</evidence>
<dbReference type="STRING" id="431595.K3WG61"/>
<dbReference type="SUPFAM" id="SSF81321">
    <property type="entry name" value="Family A G protein-coupled receptor-like"/>
    <property type="match status" value="1"/>
</dbReference>
<dbReference type="InParanoid" id="K3WG61"/>
<dbReference type="GO" id="GO:0004439">
    <property type="term" value="F:phosphatidylinositol-4,5-bisphosphate 5-phosphatase activity"/>
    <property type="evidence" value="ECO:0007669"/>
    <property type="project" value="TreeGrafter"/>
</dbReference>
<keyword evidence="5" id="KW-1185">Reference proteome</keyword>
<dbReference type="VEuPathDB" id="FungiDB:PYU1_G003942"/>
<dbReference type="eggNOG" id="KOG0565">
    <property type="taxonomic scope" value="Eukaryota"/>
</dbReference>
<dbReference type="EnsemblProtists" id="PYU1_T003952">
    <property type="protein sequence ID" value="PYU1_T003952"/>
    <property type="gene ID" value="PYU1_G003942"/>
</dbReference>
<feature type="compositionally biased region" description="Low complexity" evidence="1">
    <location>
        <begin position="1012"/>
        <end position="1029"/>
    </location>
</feature>
<evidence type="ECO:0000259" key="3">
    <source>
        <dbReference type="SMART" id="SM00128"/>
    </source>
</evidence>
<feature type="transmembrane region" description="Helical" evidence="2">
    <location>
        <begin position="35"/>
        <end position="58"/>
    </location>
</feature>
<keyword evidence="2" id="KW-0812">Transmembrane</keyword>
<name>K3WG61_GLOUD</name>
<dbReference type="PANTHER" id="PTHR11200">
    <property type="entry name" value="INOSITOL 5-PHOSPHATASE"/>
    <property type="match status" value="1"/>
</dbReference>
<dbReference type="EMBL" id="GL376567">
    <property type="status" value="NOT_ANNOTATED_CDS"/>
    <property type="molecule type" value="Genomic_DNA"/>
</dbReference>
<evidence type="ECO:0000256" key="2">
    <source>
        <dbReference type="SAM" id="Phobius"/>
    </source>
</evidence>
<dbReference type="OMA" id="LMTNKYG"/>
<dbReference type="Pfam" id="PF22669">
    <property type="entry name" value="Exo_endo_phos2"/>
    <property type="match status" value="2"/>
</dbReference>
<keyword evidence="2" id="KW-0472">Membrane</keyword>
<feature type="compositionally biased region" description="Polar residues" evidence="1">
    <location>
        <begin position="650"/>
        <end position="666"/>
    </location>
</feature>
<protein>
    <recommendedName>
        <fullName evidence="3">Inositol polyphosphate-related phosphatase domain-containing protein</fullName>
    </recommendedName>
</protein>
<keyword evidence="2" id="KW-1133">Transmembrane helix</keyword>
<dbReference type="Proteomes" id="UP000019132">
    <property type="component" value="Unassembled WGS sequence"/>
</dbReference>
<dbReference type="InterPro" id="IPR000300">
    <property type="entry name" value="IPPc"/>
</dbReference>
<dbReference type="Gene3D" id="1.20.1070.10">
    <property type="entry name" value="Rhodopsin 7-helix transmembrane proteins"/>
    <property type="match status" value="1"/>
</dbReference>
<dbReference type="HOGENOM" id="CLU_004724_0_0_1"/>
<dbReference type="AlphaFoldDB" id="K3WG61"/>
<feature type="transmembrane region" description="Helical" evidence="2">
    <location>
        <begin position="113"/>
        <end position="137"/>
    </location>
</feature>
<feature type="transmembrane region" description="Helical" evidence="2">
    <location>
        <begin position="149"/>
        <end position="169"/>
    </location>
</feature>
<dbReference type="InterPro" id="IPR046985">
    <property type="entry name" value="IP5"/>
</dbReference>
<feature type="compositionally biased region" description="Polar residues" evidence="1">
    <location>
        <begin position="965"/>
        <end position="974"/>
    </location>
</feature>
<sequence>MHDARYDSEGTASGDKHYQLMALPLSDYQANVLQAAIYTSSSLSLIGILYVILHFCWLQWFASGERRRRRPQMEFTAKLVLVLSLFDLATILARIVGRAVIHDRLLCDLQASVLYATGLGSCLWVCCMAFNLYRWIVGGESDAKRQSRFSLFLAISIIPCIGFVIYHVATNRYGDATFYCWFKEGRIVLLHFYLFYVLMVVFIIVLHALIRNNMKRRVAWHDTVEADTSSALIRRKSLLYIVVFIVHRAPMMFYRIFETMGIQSFMFGLVAQIILDLDGLSNSIVYGGLCRREPFQHEDELPRARTFPADSVSSPTESVDDFFAKKRITVFDDLDVTMGTALMNATSSTMSSSMNTMTLSRSSNLFSSMEEVMMRSSILNCLLPQHDRASRKRSADKNKKKKRPQTLPLFVSTFNMGEQNVNEAELPDWIPLGYQIYVIGVQECMDLSDLQTKIHQYLVVGSQCKFVYYSREIGKRATALGYHGYIALTVFVREDAVLDGRFQMPYRPNTNKSAQEVYRGKSLLVFGRASNKGAVGMSFRYENTSFAFATCHLASDSSSNRLSKRKKSRDCKAAPSKFERRNQDAMEILQQLYLDDEDYGFGFPLLHHHSFILGDFNYRMTRQVASPQEIFESLIRTSEANALSAEDGDTSSSTLPGTPQSEVGLTPTTSCAFQECSTPKKIETSKSLDLVSLLEEHDELHALRNSNQLFYGFNEPKIHFYPTFRRVRGQKLNPSDPNSFLSNFTLITSKGGHRVPSYTDRVLYSSLPGSQNMVECLSYNSCESITTSDHKPVYSIFQVTLNEAVCSSSRSLPDESVWTNSGGGNLNILNSNTVTTGRMKDVPGTCEMRLKIDFKSIHWMDAIDCQPGSTLFDRVEDIEFGFLFPIPCEDVFSQQRKLHEVAEHLTRGDSGSVDLDFASTVTPTSNFHTIKWNNFVEGGLRYNTMAQPSSKKHVVVQIRAQSRGRTLSRTSSATAVLGSPFAPPGGAGFSSQRGRKENLSGLSGTGGGGSSAGSRSIGSDMSSSTSISAMMSTGSDQILGQGTFCVDATGRKRDTVISLTVGGKLTGRLQLQVALQVRRHPR</sequence>
<feature type="transmembrane region" description="Helical" evidence="2">
    <location>
        <begin position="79"/>
        <end position="101"/>
    </location>
</feature>